<gene>
    <name evidence="2" type="ORF">ASPCAL05595</name>
</gene>
<keyword evidence="3" id="KW-1185">Reference proteome</keyword>
<protein>
    <submittedName>
        <fullName evidence="2">Uncharacterized protein</fullName>
    </submittedName>
</protein>
<accession>A0A0U5FXT8</accession>
<organism evidence="2 3">
    <name type="scientific">Aspergillus calidoustus</name>
    <dbReference type="NCBI Taxonomy" id="454130"/>
    <lineage>
        <taxon>Eukaryota</taxon>
        <taxon>Fungi</taxon>
        <taxon>Dikarya</taxon>
        <taxon>Ascomycota</taxon>
        <taxon>Pezizomycotina</taxon>
        <taxon>Eurotiomycetes</taxon>
        <taxon>Eurotiomycetidae</taxon>
        <taxon>Eurotiales</taxon>
        <taxon>Aspergillaceae</taxon>
        <taxon>Aspergillus</taxon>
        <taxon>Aspergillus subgen. Nidulantes</taxon>
    </lineage>
</organism>
<dbReference type="Proteomes" id="UP000054771">
    <property type="component" value="Unassembled WGS sequence"/>
</dbReference>
<reference evidence="3" key="1">
    <citation type="journal article" date="2016" name="Genome Announc.">
        <title>Draft genome sequences of fungus Aspergillus calidoustus.</title>
        <authorList>
            <person name="Horn F."/>
            <person name="Linde J."/>
            <person name="Mattern D.J."/>
            <person name="Walther G."/>
            <person name="Guthke R."/>
            <person name="Scherlach K."/>
            <person name="Martin K."/>
            <person name="Brakhage A.A."/>
            <person name="Petzke L."/>
            <person name="Valiante V."/>
        </authorList>
    </citation>
    <scope>NUCLEOTIDE SEQUENCE [LARGE SCALE GENOMIC DNA]</scope>
    <source>
        <strain evidence="3">SF006504</strain>
    </source>
</reference>
<feature type="region of interest" description="Disordered" evidence="1">
    <location>
        <begin position="54"/>
        <end position="117"/>
    </location>
</feature>
<dbReference type="STRING" id="454130.A0A0U5FXT8"/>
<evidence type="ECO:0000313" key="3">
    <source>
        <dbReference type="Proteomes" id="UP000054771"/>
    </source>
</evidence>
<dbReference type="AlphaFoldDB" id="A0A0U5FXT8"/>
<feature type="compositionally biased region" description="Low complexity" evidence="1">
    <location>
        <begin position="77"/>
        <end position="86"/>
    </location>
</feature>
<evidence type="ECO:0000256" key="1">
    <source>
        <dbReference type="SAM" id="MobiDB-lite"/>
    </source>
</evidence>
<dbReference type="EMBL" id="CDMC01000004">
    <property type="protein sequence ID" value="CEL04466.1"/>
    <property type="molecule type" value="Genomic_DNA"/>
</dbReference>
<sequence length="117" mass="12922">MYRWHESGCRRPDVSAASGLPTCSYCFAIPSLAQDALPRLPQLQDSSEMNLTWPPVVSYRHPKSESERQTQQDQPEPKTSSLLPELPSEDSIRLVRLKPGTAGSPIHADYETAATGT</sequence>
<proteinExistence type="predicted"/>
<name>A0A0U5FXT8_ASPCI</name>
<evidence type="ECO:0000313" key="2">
    <source>
        <dbReference type="EMBL" id="CEL04466.1"/>
    </source>
</evidence>